<feature type="compositionally biased region" description="Basic residues" evidence="1">
    <location>
        <begin position="113"/>
        <end position="136"/>
    </location>
</feature>
<feature type="compositionally biased region" description="Basic residues" evidence="1">
    <location>
        <begin position="43"/>
        <end position="54"/>
    </location>
</feature>
<feature type="compositionally biased region" description="Low complexity" evidence="1">
    <location>
        <begin position="31"/>
        <end position="42"/>
    </location>
</feature>
<feature type="region of interest" description="Disordered" evidence="1">
    <location>
        <begin position="1"/>
        <end position="136"/>
    </location>
</feature>
<name>A0A6J4H7A6_9PROT</name>
<feature type="non-terminal residue" evidence="2">
    <location>
        <position position="136"/>
    </location>
</feature>
<feature type="non-terminal residue" evidence="2">
    <location>
        <position position="1"/>
    </location>
</feature>
<accession>A0A6J4H7A6</accession>
<protein>
    <submittedName>
        <fullName evidence="2">Uncharacterized protein</fullName>
    </submittedName>
</protein>
<organism evidence="2">
    <name type="scientific">uncultured Acetobacteraceae bacterium</name>
    <dbReference type="NCBI Taxonomy" id="169975"/>
    <lineage>
        <taxon>Bacteria</taxon>
        <taxon>Pseudomonadati</taxon>
        <taxon>Pseudomonadota</taxon>
        <taxon>Alphaproteobacteria</taxon>
        <taxon>Acetobacterales</taxon>
        <taxon>Acetobacteraceae</taxon>
        <taxon>environmental samples</taxon>
    </lineage>
</organism>
<proteinExistence type="predicted"/>
<dbReference type="AlphaFoldDB" id="A0A6J4H7A6"/>
<sequence length="136" mass="14899">EFAGACIEASRPGCRGRTFGCPGRRGRPRRTGSSGRAGPRRPGSARHRRKLRLRRAGDRPRHAAGHRLGAYSSPARPPDRPAGGGHDRLPAAWRGPDPLRRQTRPAGAAAQAVRHRPALRRARPRGARTRRARARL</sequence>
<feature type="compositionally biased region" description="Low complexity" evidence="1">
    <location>
        <begin position="11"/>
        <end position="22"/>
    </location>
</feature>
<gene>
    <name evidence="2" type="ORF">AVDCRST_MAG08-336</name>
</gene>
<evidence type="ECO:0000313" key="2">
    <source>
        <dbReference type="EMBL" id="CAA9214714.1"/>
    </source>
</evidence>
<dbReference type="EMBL" id="CADCTG010000031">
    <property type="protein sequence ID" value="CAA9214714.1"/>
    <property type="molecule type" value="Genomic_DNA"/>
</dbReference>
<evidence type="ECO:0000256" key="1">
    <source>
        <dbReference type="SAM" id="MobiDB-lite"/>
    </source>
</evidence>
<reference evidence="2" key="1">
    <citation type="submission" date="2020-02" db="EMBL/GenBank/DDBJ databases">
        <authorList>
            <person name="Meier V. D."/>
        </authorList>
    </citation>
    <scope>NUCLEOTIDE SEQUENCE</scope>
    <source>
        <strain evidence="2">AVDCRST_MAG08</strain>
    </source>
</reference>